<dbReference type="GO" id="GO:0046933">
    <property type="term" value="F:proton-transporting ATP synthase activity, rotational mechanism"/>
    <property type="evidence" value="ECO:0007669"/>
    <property type="project" value="InterPro"/>
</dbReference>
<evidence type="ECO:0000256" key="7">
    <source>
        <dbReference type="ARBA" id="ARBA00023310"/>
    </source>
</evidence>
<dbReference type="NCBIfam" id="NF009977">
    <property type="entry name" value="PRK13442.1"/>
    <property type="match status" value="1"/>
</dbReference>
<dbReference type="HAMAP" id="MF_00530">
    <property type="entry name" value="ATP_synth_epsil_bac"/>
    <property type="match status" value="1"/>
</dbReference>
<evidence type="ECO:0000256" key="2">
    <source>
        <dbReference type="ARBA" id="ARBA00005712"/>
    </source>
</evidence>
<evidence type="ECO:0000256" key="6">
    <source>
        <dbReference type="ARBA" id="ARBA00023196"/>
    </source>
</evidence>
<proteinExistence type="inferred from homology"/>
<dbReference type="GO" id="GO:0045259">
    <property type="term" value="C:proton-transporting ATP synthase complex"/>
    <property type="evidence" value="ECO:0007669"/>
    <property type="project" value="UniProtKB-KW"/>
</dbReference>
<accession>A0A6J6MJR1</accession>
<dbReference type="EMBL" id="CAEZXF010000038">
    <property type="protein sequence ID" value="CAB4674192.1"/>
    <property type="molecule type" value="Genomic_DNA"/>
</dbReference>
<reference evidence="9" key="1">
    <citation type="submission" date="2020-05" db="EMBL/GenBank/DDBJ databases">
        <authorList>
            <person name="Chiriac C."/>
            <person name="Salcher M."/>
            <person name="Ghai R."/>
            <person name="Kavagutti S V."/>
        </authorList>
    </citation>
    <scope>NUCLEOTIDE SEQUENCE</scope>
</reference>
<comment type="subcellular location">
    <subcellularLocation>
        <location evidence="1">Membrane</location>
        <topology evidence="1">Peripheral membrane protein</topology>
    </subcellularLocation>
</comment>
<evidence type="ECO:0000313" key="9">
    <source>
        <dbReference type="EMBL" id="CAB4674192.1"/>
    </source>
</evidence>
<dbReference type="PANTHER" id="PTHR13822:SF10">
    <property type="entry name" value="ATP SYNTHASE EPSILON CHAIN, CHLOROPLASTIC"/>
    <property type="match status" value="1"/>
</dbReference>
<dbReference type="NCBIfam" id="TIGR01216">
    <property type="entry name" value="ATP_synt_epsi"/>
    <property type="match status" value="1"/>
</dbReference>
<dbReference type="AlphaFoldDB" id="A0A6J6MJR1"/>
<gene>
    <name evidence="9" type="ORF">UFOPK2355_00240</name>
    <name evidence="10" type="ORF">UFOPK3295_00381</name>
</gene>
<keyword evidence="7" id="KW-0066">ATP synthesis</keyword>
<dbReference type="EMBL" id="CAFBLG010000021">
    <property type="protein sequence ID" value="CAB4860036.1"/>
    <property type="molecule type" value="Genomic_DNA"/>
</dbReference>
<dbReference type="Pfam" id="PF02823">
    <property type="entry name" value="ATP-synt_DE_N"/>
    <property type="match status" value="1"/>
</dbReference>
<keyword evidence="4" id="KW-0406">Ion transport</keyword>
<feature type="domain" description="ATP synthase F1 complex delta/epsilon subunit N-terminal" evidence="8">
    <location>
        <begin position="6"/>
        <end position="85"/>
    </location>
</feature>
<comment type="similarity">
    <text evidence="2">Belongs to the ATPase epsilon chain family.</text>
</comment>
<dbReference type="SUPFAM" id="SSF51344">
    <property type="entry name" value="Epsilon subunit of F1F0-ATP synthase N-terminal domain"/>
    <property type="match status" value="1"/>
</dbReference>
<evidence type="ECO:0000256" key="5">
    <source>
        <dbReference type="ARBA" id="ARBA00023136"/>
    </source>
</evidence>
<sequence>MSETVLKVEVVTPEKRVWSGEAKMVSARTLEGDLGVLPDHAPLLGVLADGTVSIKSTDGTTNDFVINGGFISVSKNRVSILGESAAN</sequence>
<keyword evidence="6" id="KW-0139">CF(1)</keyword>
<dbReference type="PANTHER" id="PTHR13822">
    <property type="entry name" value="ATP SYNTHASE DELTA/EPSILON CHAIN"/>
    <property type="match status" value="1"/>
</dbReference>
<evidence type="ECO:0000256" key="1">
    <source>
        <dbReference type="ARBA" id="ARBA00004170"/>
    </source>
</evidence>
<dbReference type="Gene3D" id="2.60.15.10">
    <property type="entry name" value="F0F1 ATP synthase delta/epsilon subunit, N-terminal"/>
    <property type="match status" value="1"/>
</dbReference>
<dbReference type="InterPro" id="IPR020546">
    <property type="entry name" value="ATP_synth_F1_dsu/esu_N"/>
</dbReference>
<protein>
    <submittedName>
        <fullName evidence="9">Unannotated protein</fullName>
    </submittedName>
</protein>
<evidence type="ECO:0000256" key="3">
    <source>
        <dbReference type="ARBA" id="ARBA00022448"/>
    </source>
</evidence>
<keyword evidence="5" id="KW-0472">Membrane</keyword>
<evidence type="ECO:0000313" key="10">
    <source>
        <dbReference type="EMBL" id="CAB4860036.1"/>
    </source>
</evidence>
<evidence type="ECO:0000256" key="4">
    <source>
        <dbReference type="ARBA" id="ARBA00023065"/>
    </source>
</evidence>
<dbReference type="InterPro" id="IPR001469">
    <property type="entry name" value="ATP_synth_F1_dsu/esu"/>
</dbReference>
<keyword evidence="3" id="KW-0813">Transport</keyword>
<dbReference type="CDD" id="cd12152">
    <property type="entry name" value="F1-ATPase_delta"/>
    <property type="match status" value="1"/>
</dbReference>
<evidence type="ECO:0000259" key="8">
    <source>
        <dbReference type="Pfam" id="PF02823"/>
    </source>
</evidence>
<dbReference type="InterPro" id="IPR036771">
    <property type="entry name" value="ATPsynth_dsu/esu_N"/>
</dbReference>
<organism evidence="9">
    <name type="scientific">freshwater metagenome</name>
    <dbReference type="NCBI Taxonomy" id="449393"/>
    <lineage>
        <taxon>unclassified sequences</taxon>
        <taxon>metagenomes</taxon>
        <taxon>ecological metagenomes</taxon>
    </lineage>
</organism>
<name>A0A6J6MJR1_9ZZZZ</name>